<gene>
    <name evidence="4" type="ORF">RR46_06518</name>
</gene>
<evidence type="ECO:0000259" key="3">
    <source>
        <dbReference type="PROSITE" id="PS50086"/>
    </source>
</evidence>
<protein>
    <submittedName>
        <fullName evidence="4">TBC1 domain family member 5</fullName>
    </submittedName>
</protein>
<dbReference type="SMART" id="SM00164">
    <property type="entry name" value="TBC"/>
    <property type="match status" value="1"/>
</dbReference>
<dbReference type="GO" id="GO:0005096">
    <property type="term" value="F:GTPase activator activity"/>
    <property type="evidence" value="ECO:0007669"/>
    <property type="project" value="UniProtKB-KW"/>
</dbReference>
<sequence length="697" mass="78314">MSLAVSWPQEHVTINVMNFSSCEADIVDIAIGLPFAKSNGRLAIMASGVYYHRRGVSRCDLASLSNTLTESNNIDFSTGSPPNNHVEATDYDLHFATWSMEYLKNAAMQLQLVRPRSLAWAIMLNALPSPSSDIITSIKAHRNFYIDLRDKLSMDPRAVIDDDPLSQNDESAWKQHFCDNELKALILQDVVRTYPEEVYFRDKDVQDLMVRVLFFWARSHSVGYRQGMHEILAPLLFELHGDRKYAPDDISDTLICYLDKEYLEHDSHMLFNAVMKGVERFYTTGDVVPSSSGRLPTSTSVHSQNEVVRYLERVKDEYLAPLDNELATHLAKCNISMELFGIRWLRLLFGREFPRCEIPHLWGFIFADGPVLPNLHYIIVALLISMKPSLVRYLERVKDEYLAPLDNELATHLAKCNISMELFGIRWLRLLFGREFPRCEIPHLWGFIFADGPVLPNLHYIIVALLISMKPSLMEAESGAALSALMRPARAPVTYVCALALHLRRPHLPRPATPPQPPSPPTTPHTSHTSHTYVSSWERGRYERLEYAGGVGVVGAESSSEGSEGVAEGGDVARSLAALALLRARLPPAAAALAAALPRAPPAAALPLRQILQLAALLQCRNHDLIDVETALEAAENQSPDAVGQHQIVPVRVQPQRPRQLRQPRKVKEVPLKVFHQVECQQPSDLPFLDPLRLRTE</sequence>
<dbReference type="STRING" id="66420.A0A194QD23"/>
<accession>A0A194QD23</accession>
<dbReference type="Gene3D" id="1.10.8.270">
    <property type="entry name" value="putative rabgap domain of human tbc1 domain family member 14 like domains"/>
    <property type="match status" value="1"/>
</dbReference>
<feature type="region of interest" description="Disordered" evidence="2">
    <location>
        <begin position="507"/>
        <end position="535"/>
    </location>
</feature>
<evidence type="ECO:0000256" key="2">
    <source>
        <dbReference type="SAM" id="MobiDB-lite"/>
    </source>
</evidence>
<evidence type="ECO:0000256" key="1">
    <source>
        <dbReference type="ARBA" id="ARBA00022468"/>
    </source>
</evidence>
<keyword evidence="5" id="KW-1185">Reference proteome</keyword>
<dbReference type="Proteomes" id="UP000053268">
    <property type="component" value="Unassembled WGS sequence"/>
</dbReference>
<feature type="domain" description="Rab-GAP TBC" evidence="3">
    <location>
        <begin position="110"/>
        <end position="369"/>
    </location>
</feature>
<dbReference type="FunFam" id="1.10.8.270:FF:000011">
    <property type="entry name" value="TBC1 domain family member 5"/>
    <property type="match status" value="1"/>
</dbReference>
<proteinExistence type="predicted"/>
<name>A0A194QD23_PAPXU</name>
<dbReference type="Gene3D" id="1.10.472.80">
    <property type="entry name" value="Ypt/Rab-GAP domain of gyp1p, domain 3"/>
    <property type="match status" value="2"/>
</dbReference>
<feature type="compositionally biased region" description="Pro residues" evidence="2">
    <location>
        <begin position="509"/>
        <end position="523"/>
    </location>
</feature>
<dbReference type="Pfam" id="PF00566">
    <property type="entry name" value="RabGAP-TBC"/>
    <property type="match status" value="2"/>
</dbReference>
<dbReference type="PANTHER" id="PTHR22957:SF337">
    <property type="entry name" value="TBC1 DOMAIN FAMILY MEMBER 5"/>
    <property type="match status" value="1"/>
</dbReference>
<organism evidence="4 5">
    <name type="scientific">Papilio xuthus</name>
    <name type="common">Asian swallowtail butterfly</name>
    <dbReference type="NCBI Taxonomy" id="66420"/>
    <lineage>
        <taxon>Eukaryota</taxon>
        <taxon>Metazoa</taxon>
        <taxon>Ecdysozoa</taxon>
        <taxon>Arthropoda</taxon>
        <taxon>Hexapoda</taxon>
        <taxon>Insecta</taxon>
        <taxon>Pterygota</taxon>
        <taxon>Neoptera</taxon>
        <taxon>Endopterygota</taxon>
        <taxon>Lepidoptera</taxon>
        <taxon>Glossata</taxon>
        <taxon>Ditrysia</taxon>
        <taxon>Papilionoidea</taxon>
        <taxon>Papilionidae</taxon>
        <taxon>Papilioninae</taxon>
        <taxon>Papilio</taxon>
    </lineage>
</organism>
<dbReference type="PROSITE" id="PS50086">
    <property type="entry name" value="TBC_RABGAP"/>
    <property type="match status" value="1"/>
</dbReference>
<reference evidence="4 5" key="1">
    <citation type="journal article" date="2015" name="Nat. Commun.">
        <title>Outbred genome sequencing and CRISPR/Cas9 gene editing in butterflies.</title>
        <authorList>
            <person name="Li X."/>
            <person name="Fan D."/>
            <person name="Zhang W."/>
            <person name="Liu G."/>
            <person name="Zhang L."/>
            <person name="Zhao L."/>
            <person name="Fang X."/>
            <person name="Chen L."/>
            <person name="Dong Y."/>
            <person name="Chen Y."/>
            <person name="Ding Y."/>
            <person name="Zhao R."/>
            <person name="Feng M."/>
            <person name="Zhu Y."/>
            <person name="Feng Y."/>
            <person name="Jiang X."/>
            <person name="Zhu D."/>
            <person name="Xiang H."/>
            <person name="Feng X."/>
            <person name="Li S."/>
            <person name="Wang J."/>
            <person name="Zhang G."/>
            <person name="Kronforst M.R."/>
            <person name="Wang W."/>
        </authorList>
    </citation>
    <scope>NUCLEOTIDE SEQUENCE [LARGE SCALE GENOMIC DNA]</scope>
    <source>
        <strain evidence="4">Ya'a_city_454_Px</strain>
        <tissue evidence="4">Whole body</tissue>
    </source>
</reference>
<dbReference type="InterPro" id="IPR035969">
    <property type="entry name" value="Rab-GAP_TBC_sf"/>
</dbReference>
<keyword evidence="1" id="KW-0343">GTPase activation</keyword>
<dbReference type="PANTHER" id="PTHR22957">
    <property type="entry name" value="TBC1 DOMAIN FAMILY MEMBER GTPASE-ACTIVATING PROTEIN"/>
    <property type="match status" value="1"/>
</dbReference>
<dbReference type="EMBL" id="KQ459185">
    <property type="protein sequence ID" value="KPJ03362.1"/>
    <property type="molecule type" value="Genomic_DNA"/>
</dbReference>
<dbReference type="InterPro" id="IPR000195">
    <property type="entry name" value="Rab-GAP-TBC_dom"/>
</dbReference>
<evidence type="ECO:0000313" key="5">
    <source>
        <dbReference type="Proteomes" id="UP000053268"/>
    </source>
</evidence>
<dbReference type="GO" id="GO:0005737">
    <property type="term" value="C:cytoplasm"/>
    <property type="evidence" value="ECO:0007669"/>
    <property type="project" value="UniProtKB-ARBA"/>
</dbReference>
<dbReference type="AlphaFoldDB" id="A0A194QD23"/>
<dbReference type="SUPFAM" id="SSF47923">
    <property type="entry name" value="Ypt/Rab-GAP domain of gyp1p"/>
    <property type="match status" value="3"/>
</dbReference>
<evidence type="ECO:0000313" key="4">
    <source>
        <dbReference type="EMBL" id="KPJ03362.1"/>
    </source>
</evidence>